<evidence type="ECO:0000313" key="3">
    <source>
        <dbReference type="Proteomes" id="UP000789595"/>
    </source>
</evidence>
<keyword evidence="3" id="KW-1185">Reference proteome</keyword>
<name>A0A8J2WSR5_9STRA</name>
<organism evidence="2 3">
    <name type="scientific">Pelagomonas calceolata</name>
    <dbReference type="NCBI Taxonomy" id="35677"/>
    <lineage>
        <taxon>Eukaryota</taxon>
        <taxon>Sar</taxon>
        <taxon>Stramenopiles</taxon>
        <taxon>Ochrophyta</taxon>
        <taxon>Pelagophyceae</taxon>
        <taxon>Pelagomonadales</taxon>
        <taxon>Pelagomonadaceae</taxon>
        <taxon>Pelagomonas</taxon>
    </lineage>
</organism>
<sequence length="318" mass="34494">MQAHLASVLKGVVKDKSKGALSRLLGERAAASRLLERIHDGATWHARIGIVLVDDARLRSYTPRAAVEWALRYETDLGLECTRGGTWFSQQPGSKLVDAEAYVSRTALLDRDAAPGEGPWTRAPDDRKVMATAGETRHLLRAKAEGWTTADFKGTKEVLKRDVLSSDSVASSPFGVDIGPDAILASLGAYHATYEPADVMIQDVVVGSGDDRGLFAARRTLACASKGEENLDSDRELIFGEIAADTDGAARLRYVRSIFDPEASVRRPATLPTSYPQASHFSNFANLYNLRTTYGGDRPAAEASPGMPQENWMVTQEA</sequence>
<dbReference type="AlphaFoldDB" id="A0A8J2WSR5"/>
<proteinExistence type="predicted"/>
<comment type="caution">
    <text evidence="2">The sequence shown here is derived from an EMBL/GenBank/DDBJ whole genome shotgun (WGS) entry which is preliminary data.</text>
</comment>
<dbReference type="Proteomes" id="UP000789595">
    <property type="component" value="Unassembled WGS sequence"/>
</dbReference>
<feature type="region of interest" description="Disordered" evidence="1">
    <location>
        <begin position="299"/>
        <end position="318"/>
    </location>
</feature>
<accession>A0A8J2WSR5</accession>
<reference evidence="2" key="1">
    <citation type="submission" date="2021-11" db="EMBL/GenBank/DDBJ databases">
        <authorList>
            <consortium name="Genoscope - CEA"/>
            <person name="William W."/>
        </authorList>
    </citation>
    <scope>NUCLEOTIDE SEQUENCE</scope>
</reference>
<dbReference type="EMBL" id="CAKKNE010000001">
    <property type="protein sequence ID" value="CAH0366892.1"/>
    <property type="molecule type" value="Genomic_DNA"/>
</dbReference>
<gene>
    <name evidence="2" type="ORF">PECAL_1P34060</name>
</gene>
<protein>
    <submittedName>
        <fullName evidence="2">Uncharacterized protein</fullName>
    </submittedName>
</protein>
<evidence type="ECO:0000313" key="2">
    <source>
        <dbReference type="EMBL" id="CAH0366892.1"/>
    </source>
</evidence>
<evidence type="ECO:0000256" key="1">
    <source>
        <dbReference type="SAM" id="MobiDB-lite"/>
    </source>
</evidence>